<feature type="transmembrane region" description="Helical" evidence="1">
    <location>
        <begin position="12"/>
        <end position="32"/>
    </location>
</feature>
<keyword evidence="1" id="KW-0812">Transmembrane</keyword>
<protein>
    <recommendedName>
        <fullName evidence="4">DUF4386 family protein</fullName>
    </recommendedName>
</protein>
<keyword evidence="3" id="KW-1185">Reference proteome</keyword>
<name>A0A370K928_9GAMM</name>
<dbReference type="EMBL" id="QQSY01000002">
    <property type="protein sequence ID" value="RDI99153.1"/>
    <property type="molecule type" value="Genomic_DNA"/>
</dbReference>
<dbReference type="Pfam" id="PF20599">
    <property type="entry name" value="DUF6796"/>
    <property type="match status" value="1"/>
</dbReference>
<feature type="transmembrane region" description="Helical" evidence="1">
    <location>
        <begin position="198"/>
        <end position="218"/>
    </location>
</feature>
<comment type="caution">
    <text evidence="2">The sequence shown here is derived from an EMBL/GenBank/DDBJ whole genome shotgun (WGS) entry which is preliminary data.</text>
</comment>
<gene>
    <name evidence="2" type="ORF">DVT68_11810</name>
</gene>
<dbReference type="RefSeq" id="WP_114825238.1">
    <property type="nucleotide sequence ID" value="NZ_QQSY01000002.1"/>
</dbReference>
<sequence>MHPSEQRTWAGILGAIGAFGFFLGDQGLYFAAVSGAEFQAHLREIVVAAPTWRVLLGAGIAPWCTLLYLFGFWHVYLNIRDRQPRLGAAIALAMTMIYLFGSSYHVYWAAKALSMKAVAAARPMAPPALMTLYAQIHDFGARLYLGAEVFSYVGLLALPLLIALRRTAYPRWMALFTPAAPALLIQTFATAIPAPLGSVLVGGSINLSFLLFFIMSVVTTRSADSAIKVMDGMASAR</sequence>
<dbReference type="InterPro" id="IPR046475">
    <property type="entry name" value="DUF6796"/>
</dbReference>
<feature type="transmembrane region" description="Helical" evidence="1">
    <location>
        <begin position="88"/>
        <end position="107"/>
    </location>
</feature>
<keyword evidence="1" id="KW-1133">Transmembrane helix</keyword>
<keyword evidence="1" id="KW-0472">Membrane</keyword>
<feature type="transmembrane region" description="Helical" evidence="1">
    <location>
        <begin position="143"/>
        <end position="164"/>
    </location>
</feature>
<evidence type="ECO:0000313" key="3">
    <source>
        <dbReference type="Proteomes" id="UP000254711"/>
    </source>
</evidence>
<feature type="transmembrane region" description="Helical" evidence="1">
    <location>
        <begin position="52"/>
        <end position="76"/>
    </location>
</feature>
<dbReference type="AlphaFoldDB" id="A0A370K928"/>
<reference evidence="2 3" key="1">
    <citation type="submission" date="2018-07" db="EMBL/GenBank/DDBJ databases">
        <title>Dyella solisilvae sp. nov., isolated from the pine and broad-leaved mixed forest soil.</title>
        <authorList>
            <person name="Gao Z."/>
            <person name="Qiu L."/>
        </authorList>
    </citation>
    <scope>NUCLEOTIDE SEQUENCE [LARGE SCALE GENOMIC DNA]</scope>
    <source>
        <strain evidence="2 3">DHG54</strain>
    </source>
</reference>
<feature type="transmembrane region" description="Helical" evidence="1">
    <location>
        <begin position="171"/>
        <end position="192"/>
    </location>
</feature>
<dbReference type="Proteomes" id="UP000254711">
    <property type="component" value="Unassembled WGS sequence"/>
</dbReference>
<evidence type="ECO:0008006" key="4">
    <source>
        <dbReference type="Google" id="ProtNLM"/>
    </source>
</evidence>
<accession>A0A370K928</accession>
<proteinExistence type="predicted"/>
<evidence type="ECO:0000313" key="2">
    <source>
        <dbReference type="EMBL" id="RDI99153.1"/>
    </source>
</evidence>
<organism evidence="2 3">
    <name type="scientific">Dyella solisilvae</name>
    <dbReference type="NCBI Taxonomy" id="1920168"/>
    <lineage>
        <taxon>Bacteria</taxon>
        <taxon>Pseudomonadati</taxon>
        <taxon>Pseudomonadota</taxon>
        <taxon>Gammaproteobacteria</taxon>
        <taxon>Lysobacterales</taxon>
        <taxon>Rhodanobacteraceae</taxon>
        <taxon>Dyella</taxon>
    </lineage>
</organism>
<evidence type="ECO:0000256" key="1">
    <source>
        <dbReference type="SAM" id="Phobius"/>
    </source>
</evidence>